<proteinExistence type="predicted"/>
<keyword evidence="3" id="KW-1185">Reference proteome</keyword>
<sequence length="117" mass="12252">MTPILKTVIHPVSDLAQAKALYATLLGSEPILDEAYYVQFNTATQEVGLDPHGHSKGMTGPVNYWHVADLADTVARLLTAGATAQQPVTDVGGRLIASVTDADGNVIGLLQAAQQEG</sequence>
<feature type="domain" description="VOC" evidence="1">
    <location>
        <begin position="3"/>
        <end position="112"/>
    </location>
</feature>
<evidence type="ECO:0000313" key="3">
    <source>
        <dbReference type="Proteomes" id="UP000293764"/>
    </source>
</evidence>
<dbReference type="RefSeq" id="WP_130102066.1">
    <property type="nucleotide sequence ID" value="NZ_SDWW01000014.1"/>
</dbReference>
<dbReference type="SUPFAM" id="SSF54593">
    <property type="entry name" value="Glyoxalase/Bleomycin resistance protein/Dihydroxybiphenyl dioxygenase"/>
    <property type="match status" value="1"/>
</dbReference>
<dbReference type="InterPro" id="IPR037523">
    <property type="entry name" value="VOC_core"/>
</dbReference>
<name>A0A4Q5N0B7_9MICO</name>
<dbReference type="Gene3D" id="3.10.180.10">
    <property type="entry name" value="2,3-Dihydroxybiphenyl 1,2-Dioxygenase, domain 1"/>
    <property type="match status" value="1"/>
</dbReference>
<dbReference type="InterPro" id="IPR029068">
    <property type="entry name" value="Glyas_Bleomycin-R_OHBP_Dase"/>
</dbReference>
<dbReference type="Proteomes" id="UP000293764">
    <property type="component" value="Unassembled WGS sequence"/>
</dbReference>
<evidence type="ECO:0000313" key="2">
    <source>
        <dbReference type="EMBL" id="RYV51582.1"/>
    </source>
</evidence>
<comment type="caution">
    <text evidence="2">The sequence shown here is derived from an EMBL/GenBank/DDBJ whole genome shotgun (WGS) entry which is preliminary data.</text>
</comment>
<dbReference type="OrthoDB" id="4565236at2"/>
<gene>
    <name evidence="2" type="ORF">EUA98_07550</name>
</gene>
<dbReference type="EMBL" id="SDWW01000014">
    <property type="protein sequence ID" value="RYV51582.1"/>
    <property type="molecule type" value="Genomic_DNA"/>
</dbReference>
<accession>A0A4Q5N0B7</accession>
<evidence type="ECO:0000259" key="1">
    <source>
        <dbReference type="PROSITE" id="PS51819"/>
    </source>
</evidence>
<protein>
    <submittedName>
        <fullName evidence="2">Glyoxalase</fullName>
    </submittedName>
</protein>
<organism evidence="2 3">
    <name type="scientific">Pengzhenrongella frigida</name>
    <dbReference type="NCBI Taxonomy" id="1259133"/>
    <lineage>
        <taxon>Bacteria</taxon>
        <taxon>Bacillati</taxon>
        <taxon>Actinomycetota</taxon>
        <taxon>Actinomycetes</taxon>
        <taxon>Micrococcales</taxon>
        <taxon>Pengzhenrongella</taxon>
    </lineage>
</organism>
<dbReference type="InterPro" id="IPR004360">
    <property type="entry name" value="Glyas_Fos-R_dOase_dom"/>
</dbReference>
<reference evidence="2 3" key="1">
    <citation type="submission" date="2019-01" db="EMBL/GenBank/DDBJ databases">
        <title>Novel species of Cellulomonas.</title>
        <authorList>
            <person name="Liu Q."/>
            <person name="Xin Y.-H."/>
        </authorList>
    </citation>
    <scope>NUCLEOTIDE SEQUENCE [LARGE SCALE GENOMIC DNA]</scope>
    <source>
        <strain evidence="2 3">HLT2-17</strain>
    </source>
</reference>
<dbReference type="PROSITE" id="PS51819">
    <property type="entry name" value="VOC"/>
    <property type="match status" value="1"/>
</dbReference>
<dbReference type="AlphaFoldDB" id="A0A4Q5N0B7"/>
<dbReference type="Pfam" id="PF00903">
    <property type="entry name" value="Glyoxalase"/>
    <property type="match status" value="1"/>
</dbReference>